<sequence>MLTNKEYSLPNALILFPQGLRITALVGIFGTCIGSWIKVFSVSPDAFYIGFIGQSVVAFSQVFILSLPARVAAVWFGPDQVSSACSVGVFGNQVSSGTYNFYNLS</sequence>
<keyword evidence="4 5" id="KW-0472">Membrane</keyword>
<keyword evidence="3 5" id="KW-1133">Transmembrane helix</keyword>
<accession>T1GPB4</accession>
<evidence type="ECO:0000256" key="2">
    <source>
        <dbReference type="ARBA" id="ARBA00022692"/>
    </source>
</evidence>
<dbReference type="PANTHER" id="PTHR10924:SF4">
    <property type="entry name" value="GH15861P"/>
    <property type="match status" value="1"/>
</dbReference>
<keyword evidence="7" id="KW-1185">Reference proteome</keyword>
<protein>
    <submittedName>
        <fullName evidence="6">Uncharacterized protein</fullName>
    </submittedName>
</protein>
<dbReference type="Proteomes" id="UP000015102">
    <property type="component" value="Unassembled WGS sequence"/>
</dbReference>
<dbReference type="STRING" id="36166.T1GPB4"/>
<dbReference type="HOGENOM" id="CLU_2239688_0_0_1"/>
<evidence type="ECO:0000256" key="3">
    <source>
        <dbReference type="ARBA" id="ARBA00022989"/>
    </source>
</evidence>
<reference evidence="6" key="2">
    <citation type="submission" date="2015-06" db="UniProtKB">
        <authorList>
            <consortium name="EnsemblMetazoa"/>
        </authorList>
    </citation>
    <scope>IDENTIFICATION</scope>
</reference>
<dbReference type="GO" id="GO:0016020">
    <property type="term" value="C:membrane"/>
    <property type="evidence" value="ECO:0007669"/>
    <property type="project" value="UniProtKB-SubCell"/>
</dbReference>
<feature type="transmembrane region" description="Helical" evidence="5">
    <location>
        <begin position="20"/>
        <end position="40"/>
    </location>
</feature>
<keyword evidence="2 5" id="KW-0812">Transmembrane</keyword>
<feature type="transmembrane region" description="Helical" evidence="5">
    <location>
        <begin position="46"/>
        <end position="67"/>
    </location>
</feature>
<dbReference type="OMA" id="AWIKCIS"/>
<organism evidence="6 7">
    <name type="scientific">Megaselia scalaris</name>
    <name type="common">Humpbacked fly</name>
    <name type="synonym">Phora scalaris</name>
    <dbReference type="NCBI Taxonomy" id="36166"/>
    <lineage>
        <taxon>Eukaryota</taxon>
        <taxon>Metazoa</taxon>
        <taxon>Ecdysozoa</taxon>
        <taxon>Arthropoda</taxon>
        <taxon>Hexapoda</taxon>
        <taxon>Insecta</taxon>
        <taxon>Pterygota</taxon>
        <taxon>Neoptera</taxon>
        <taxon>Endopterygota</taxon>
        <taxon>Diptera</taxon>
        <taxon>Brachycera</taxon>
        <taxon>Muscomorpha</taxon>
        <taxon>Platypezoidea</taxon>
        <taxon>Phoridae</taxon>
        <taxon>Megaseliini</taxon>
        <taxon>Megaselia</taxon>
    </lineage>
</organism>
<dbReference type="AlphaFoldDB" id="T1GPB4"/>
<dbReference type="GO" id="GO:0020037">
    <property type="term" value="F:heme binding"/>
    <property type="evidence" value="ECO:0007669"/>
    <property type="project" value="TreeGrafter"/>
</dbReference>
<name>T1GPB4_MEGSC</name>
<evidence type="ECO:0000313" key="6">
    <source>
        <dbReference type="EnsemblMetazoa" id="MESCA005439-PA"/>
    </source>
</evidence>
<dbReference type="EMBL" id="CAQQ02165921">
    <property type="status" value="NOT_ANNOTATED_CDS"/>
    <property type="molecule type" value="Genomic_DNA"/>
</dbReference>
<evidence type="ECO:0000256" key="1">
    <source>
        <dbReference type="ARBA" id="ARBA00004141"/>
    </source>
</evidence>
<evidence type="ECO:0000256" key="4">
    <source>
        <dbReference type="ARBA" id="ARBA00023136"/>
    </source>
</evidence>
<dbReference type="PANTHER" id="PTHR10924">
    <property type="entry name" value="MAJOR FACILITATOR SUPERFAMILY PROTEIN-RELATED"/>
    <property type="match status" value="1"/>
</dbReference>
<proteinExistence type="predicted"/>
<dbReference type="InterPro" id="IPR049680">
    <property type="entry name" value="FLVCR1-2_SLC49-like"/>
</dbReference>
<dbReference type="EnsemblMetazoa" id="MESCA005439-RA">
    <property type="protein sequence ID" value="MESCA005439-PA"/>
    <property type="gene ID" value="MESCA005439"/>
</dbReference>
<comment type="subcellular location">
    <subcellularLocation>
        <location evidence="1">Membrane</location>
        <topology evidence="1">Multi-pass membrane protein</topology>
    </subcellularLocation>
</comment>
<evidence type="ECO:0000313" key="7">
    <source>
        <dbReference type="Proteomes" id="UP000015102"/>
    </source>
</evidence>
<reference evidence="7" key="1">
    <citation type="submission" date="2013-02" db="EMBL/GenBank/DDBJ databases">
        <authorList>
            <person name="Hughes D."/>
        </authorList>
    </citation>
    <scope>NUCLEOTIDE SEQUENCE</scope>
    <source>
        <strain>Durham</strain>
        <strain evidence="7">NC isolate 2 -- Noor lab</strain>
    </source>
</reference>
<dbReference type="GO" id="GO:0015232">
    <property type="term" value="F:heme transmembrane transporter activity"/>
    <property type="evidence" value="ECO:0007669"/>
    <property type="project" value="TreeGrafter"/>
</dbReference>
<evidence type="ECO:0000256" key="5">
    <source>
        <dbReference type="SAM" id="Phobius"/>
    </source>
</evidence>
<dbReference type="GO" id="GO:0097037">
    <property type="term" value="P:heme export"/>
    <property type="evidence" value="ECO:0007669"/>
    <property type="project" value="TreeGrafter"/>
</dbReference>